<comment type="similarity">
    <text evidence="1">Belongs to the protein-tyrosine phosphatase family. Non-receptor class CDC14 subfamily.</text>
</comment>
<dbReference type="SMART" id="SM00195">
    <property type="entry name" value="DSPc"/>
    <property type="match status" value="1"/>
</dbReference>
<feature type="domain" description="Tyrosine-protein phosphatase" evidence="6">
    <location>
        <begin position="194"/>
        <end position="352"/>
    </location>
</feature>
<evidence type="ECO:0000313" key="8">
    <source>
        <dbReference type="EnsemblMetazoa" id="XP_031788241"/>
    </source>
</evidence>
<dbReference type="KEGG" id="nvi:100122437"/>
<feature type="compositionally biased region" description="Low complexity" evidence="5">
    <location>
        <begin position="655"/>
        <end position="664"/>
    </location>
</feature>
<dbReference type="Gene3D" id="3.90.190.10">
    <property type="entry name" value="Protein tyrosine phosphatase superfamily"/>
    <property type="match status" value="2"/>
</dbReference>
<dbReference type="InParanoid" id="A0A7M7QKF9"/>
<dbReference type="InterPro" id="IPR016130">
    <property type="entry name" value="Tyr_Pase_AS"/>
</dbReference>
<dbReference type="SUPFAM" id="SSF52799">
    <property type="entry name" value="(Phosphotyrosine protein) phosphatases II"/>
    <property type="match status" value="2"/>
</dbReference>
<evidence type="ECO:0000256" key="4">
    <source>
        <dbReference type="ARBA" id="ARBA00022912"/>
    </source>
</evidence>
<keyword evidence="9" id="KW-1185">Reference proteome</keyword>
<protein>
    <recommendedName>
        <fullName evidence="2">protein-tyrosine-phosphatase</fullName>
        <ecNumber evidence="2">3.1.3.48</ecNumber>
    </recommendedName>
</protein>
<dbReference type="InterPro" id="IPR003595">
    <property type="entry name" value="Tyr_Pase_cat"/>
</dbReference>
<feature type="compositionally biased region" description="Low complexity" evidence="5">
    <location>
        <begin position="728"/>
        <end position="746"/>
    </location>
</feature>
<dbReference type="CTD" id="34067"/>
<evidence type="ECO:0000256" key="5">
    <source>
        <dbReference type="SAM" id="MobiDB-lite"/>
    </source>
</evidence>
<dbReference type="EnsemblMetazoa" id="XM_031932381">
    <property type="protein sequence ID" value="XP_031788241"/>
    <property type="gene ID" value="LOC100122437"/>
</dbReference>
<dbReference type="SMART" id="SM00404">
    <property type="entry name" value="PTPc_motif"/>
    <property type="match status" value="1"/>
</dbReference>
<dbReference type="CDD" id="cd14499">
    <property type="entry name" value="CDC14_C"/>
    <property type="match status" value="1"/>
</dbReference>
<feature type="compositionally biased region" description="Low complexity" evidence="5">
    <location>
        <begin position="532"/>
        <end position="542"/>
    </location>
</feature>
<organism evidence="8 9">
    <name type="scientific">Nasonia vitripennis</name>
    <name type="common">Parasitic wasp</name>
    <dbReference type="NCBI Taxonomy" id="7425"/>
    <lineage>
        <taxon>Eukaryota</taxon>
        <taxon>Metazoa</taxon>
        <taxon>Ecdysozoa</taxon>
        <taxon>Arthropoda</taxon>
        <taxon>Hexapoda</taxon>
        <taxon>Insecta</taxon>
        <taxon>Pterygota</taxon>
        <taxon>Neoptera</taxon>
        <taxon>Endopterygota</taxon>
        <taxon>Hymenoptera</taxon>
        <taxon>Apocrita</taxon>
        <taxon>Proctotrupomorpha</taxon>
        <taxon>Chalcidoidea</taxon>
        <taxon>Pteromalidae</taxon>
        <taxon>Pteromalinae</taxon>
        <taxon>Nasonia</taxon>
    </lineage>
</organism>
<evidence type="ECO:0000256" key="3">
    <source>
        <dbReference type="ARBA" id="ARBA00022801"/>
    </source>
</evidence>
<name>A0A7M7QKF9_NASVI</name>
<dbReference type="PROSITE" id="PS50054">
    <property type="entry name" value="TYR_PHOSPHATASE_DUAL"/>
    <property type="match status" value="1"/>
</dbReference>
<keyword evidence="4" id="KW-0904">Protein phosphatase</keyword>
<keyword evidence="3" id="KW-0378">Hydrolase</keyword>
<dbReference type="InterPro" id="IPR044506">
    <property type="entry name" value="CDC14_C"/>
</dbReference>
<evidence type="ECO:0000313" key="9">
    <source>
        <dbReference type="Proteomes" id="UP000002358"/>
    </source>
</evidence>
<dbReference type="CDD" id="cd17657">
    <property type="entry name" value="CDC14_N"/>
    <property type="match status" value="1"/>
</dbReference>
<dbReference type="Proteomes" id="UP000002358">
    <property type="component" value="Chromosome 5"/>
</dbReference>
<sequence length="760" mass="84379">MFWESESSSNDGTMEDWNKILIGPAEIIKDRLYFVTVTSPHKAKNTANTHYFSIDNELIYENFYADFGPLNLAMVYRYCQKVDKKLKAVSLCKKRIVHYTTMDNEKRVNAAFLIACYAIIYLKRTAEEAYKCLTASPNCPTFQMFRDASMGEPCYQISLQDCLSAIYKCHQLGFFDFHDFNLKEYEHFERVENGDLNWILPGKFIAFCGPHSNNQFEFGYMLHAPESYFKYFRRHNVTTIVRLNKKRYDAASFVEAGFDHKDLFFVDGSPPTLSIVRQFLKISEKTNGAVAVHCKAGLGRTGTLIACYIMKHYHLSALEAIAWIRICRPGSVIGHQQQWLEEKEEYLHSLISEPLCSENGNPVHKYGIYSKAATGLDTSLAGPRNSRPLQDNVSGIMHRVDGIRLEDNNIPTTPKTPVRLSILTQGDKLNQIKARRTLSPNSHTGGNSTTSVPVVHPYLGPLLQSRSQKGIGSLIAAKDKDGTKRVITRSASTNIIKRNSSEPTSCRRRIPKPTFVLARNSNHHHHHHHDNNNTSTTTTTHLDLDNTTTATTTITTTTSTTTGTASAPILSASKPSLTRASCTTLPATSSRLTSTSSSSASRSRLHSQLWYLRQKSAALESDRSTTATHQLRAKSKPSHNAAEASSSELNRLEEQQQTEAAPTESNSAPAKPLTRSSLRSTSRAGSRPSAAADNNNLTGTRASTQPTATTRSAATAERITRHHSLRHGTGTPEAVGGGPAVAARVSQQRRRSHRVNPIIQ</sequence>
<dbReference type="PROSITE" id="PS50056">
    <property type="entry name" value="TYR_PHOSPHATASE_2"/>
    <property type="match status" value="1"/>
</dbReference>
<dbReference type="FunFam" id="3.90.190.10:FF:000006">
    <property type="entry name" value="Dual specificity protein phosphatase CDC14B"/>
    <property type="match status" value="1"/>
</dbReference>
<dbReference type="EnsemblMetazoa" id="XM_031932382">
    <property type="protein sequence ID" value="XP_031788242"/>
    <property type="gene ID" value="LOC100122437"/>
</dbReference>
<accession>A0A7M7QKF9</accession>
<dbReference type="RefSeq" id="XP_031788242.1">
    <property type="nucleotide sequence ID" value="XM_031932382.1"/>
</dbReference>
<proteinExistence type="inferred from homology"/>
<feature type="region of interest" description="Disordered" evidence="5">
    <location>
        <begin position="521"/>
        <end position="542"/>
    </location>
</feature>
<dbReference type="InterPro" id="IPR050561">
    <property type="entry name" value="PTP"/>
</dbReference>
<dbReference type="GO" id="GO:0004725">
    <property type="term" value="F:protein tyrosine phosphatase activity"/>
    <property type="evidence" value="ECO:0007669"/>
    <property type="project" value="UniProtKB-EC"/>
</dbReference>
<feature type="region of interest" description="Disordered" evidence="5">
    <location>
        <begin position="558"/>
        <end position="578"/>
    </location>
</feature>
<dbReference type="Pfam" id="PF14671">
    <property type="entry name" value="DSPn"/>
    <property type="match status" value="1"/>
</dbReference>
<dbReference type="GeneID" id="100122437"/>
<dbReference type="EnsemblMetazoa" id="XM_031932383">
    <property type="protein sequence ID" value="XP_031788243"/>
    <property type="gene ID" value="LOC100122437"/>
</dbReference>
<dbReference type="RefSeq" id="XP_031788241.1">
    <property type="nucleotide sequence ID" value="XM_031932381.1"/>
</dbReference>
<dbReference type="PANTHER" id="PTHR23339">
    <property type="entry name" value="TYROSINE SPECIFIC PROTEIN PHOSPHATASE AND DUAL SPECIFICITY PROTEIN PHOSPHATASE"/>
    <property type="match status" value="1"/>
</dbReference>
<reference evidence="8" key="1">
    <citation type="submission" date="2021-01" db="UniProtKB">
        <authorList>
            <consortium name="EnsemblMetazoa"/>
        </authorList>
    </citation>
    <scope>IDENTIFICATION</scope>
</reference>
<evidence type="ECO:0000256" key="2">
    <source>
        <dbReference type="ARBA" id="ARBA00013064"/>
    </source>
</evidence>
<evidence type="ECO:0000256" key="1">
    <source>
        <dbReference type="ARBA" id="ARBA00007315"/>
    </source>
</evidence>
<dbReference type="InterPro" id="IPR029260">
    <property type="entry name" value="DSPn"/>
</dbReference>
<dbReference type="Pfam" id="PF22785">
    <property type="entry name" value="Tc-R-P"/>
    <property type="match status" value="1"/>
</dbReference>
<feature type="domain" description="Tyrosine specific protein phosphatases" evidence="7">
    <location>
        <begin position="270"/>
        <end position="339"/>
    </location>
</feature>
<feature type="compositionally biased region" description="Low complexity" evidence="5">
    <location>
        <begin position="698"/>
        <end position="717"/>
    </location>
</feature>
<dbReference type="AlphaFoldDB" id="A0A7M7QKF9"/>
<evidence type="ECO:0000259" key="6">
    <source>
        <dbReference type="PROSITE" id="PS50054"/>
    </source>
</evidence>
<dbReference type="RefSeq" id="XP_031788243.1">
    <property type="nucleotide sequence ID" value="XM_031932383.1"/>
</dbReference>
<dbReference type="InterPro" id="IPR000387">
    <property type="entry name" value="Tyr_Pase_dom"/>
</dbReference>
<dbReference type="InterPro" id="IPR020422">
    <property type="entry name" value="TYR_PHOSPHATASE_DUAL_dom"/>
</dbReference>
<feature type="region of interest" description="Disordered" evidence="5">
    <location>
        <begin position="618"/>
        <end position="760"/>
    </location>
</feature>
<feature type="compositionally biased region" description="Low complexity" evidence="5">
    <location>
        <begin position="673"/>
        <end position="683"/>
    </location>
</feature>
<dbReference type="SMR" id="A0A7M7QKF9"/>
<dbReference type="PROSITE" id="PS00383">
    <property type="entry name" value="TYR_PHOSPHATASE_1"/>
    <property type="match status" value="1"/>
</dbReference>
<dbReference type="OrthoDB" id="266663at2759"/>
<dbReference type="InterPro" id="IPR029021">
    <property type="entry name" value="Prot-tyrosine_phosphatase-like"/>
</dbReference>
<evidence type="ECO:0000259" key="7">
    <source>
        <dbReference type="PROSITE" id="PS50056"/>
    </source>
</evidence>
<dbReference type="EC" id="3.1.3.48" evidence="2"/>